<evidence type="ECO:0000313" key="2">
    <source>
        <dbReference type="EMBL" id="QNL99973.1"/>
    </source>
</evidence>
<dbReference type="PANTHER" id="PTHR39341">
    <property type="entry name" value="BSL7085 PROTEIN"/>
    <property type="match status" value="1"/>
</dbReference>
<dbReference type="AlphaFoldDB" id="A0A7G9FN42"/>
<dbReference type="InterPro" id="IPR015077">
    <property type="entry name" value="DUF1858"/>
</dbReference>
<dbReference type="RefSeq" id="WP_021984775.1">
    <property type="nucleotide sequence ID" value="NZ_CP060632.1"/>
</dbReference>
<dbReference type="Pfam" id="PF08984">
    <property type="entry name" value="DUF1858"/>
    <property type="match status" value="1"/>
</dbReference>
<name>A0A7G9FN42_9FIRM</name>
<sequence length="72" mass="7634">MAKQIDKSMLIHEIIEVDPGNAAILMAAGMHCVGCPSAAMESLEEACMVHGMNCDEVIADINAYLAKKEANA</sequence>
<dbReference type="InterPro" id="IPR038062">
    <property type="entry name" value="ScdA-like_N_sf"/>
</dbReference>
<proteinExistence type="predicted"/>
<dbReference type="SUPFAM" id="SSF140683">
    <property type="entry name" value="SP0561-like"/>
    <property type="match status" value="1"/>
</dbReference>
<keyword evidence="3" id="KW-1185">Reference proteome</keyword>
<protein>
    <submittedName>
        <fullName evidence="2">DUF1858 domain-containing protein</fullName>
    </submittedName>
</protein>
<evidence type="ECO:0000313" key="3">
    <source>
        <dbReference type="Proteomes" id="UP000515819"/>
    </source>
</evidence>
<feature type="domain" description="DUF1858" evidence="1">
    <location>
        <begin position="5"/>
        <end position="58"/>
    </location>
</feature>
<dbReference type="Proteomes" id="UP000515819">
    <property type="component" value="Chromosome"/>
</dbReference>
<dbReference type="Gene3D" id="1.10.3910.10">
    <property type="entry name" value="SP0561-like"/>
    <property type="match status" value="1"/>
</dbReference>
<dbReference type="KEGG" id="wcp:H9Q76_01275"/>
<evidence type="ECO:0000259" key="1">
    <source>
        <dbReference type="Pfam" id="PF08984"/>
    </source>
</evidence>
<reference evidence="2 3" key="1">
    <citation type="submission" date="2020-08" db="EMBL/GenBank/DDBJ databases">
        <authorList>
            <person name="Liu C."/>
            <person name="Sun Q."/>
        </authorList>
    </citation>
    <scope>NUCLEOTIDE SEQUENCE [LARGE SCALE GENOMIC DNA]</scope>
    <source>
        <strain evidence="2 3">NSJ-4</strain>
    </source>
</reference>
<accession>A0A7G9FN42</accession>
<dbReference type="EMBL" id="CP060632">
    <property type="protein sequence ID" value="QNL99973.1"/>
    <property type="molecule type" value="Genomic_DNA"/>
</dbReference>
<dbReference type="PANTHER" id="PTHR39341:SF1">
    <property type="entry name" value="DUF1858 DOMAIN-CONTAINING PROTEIN"/>
    <property type="match status" value="1"/>
</dbReference>
<dbReference type="NCBIfam" id="TIGR03980">
    <property type="entry name" value="prismane_assoc"/>
    <property type="match status" value="1"/>
</dbReference>
<gene>
    <name evidence="2" type="ORF">H9Q76_01275</name>
</gene>
<organism evidence="2 3">
    <name type="scientific">Wujia chipingensis</name>
    <dbReference type="NCBI Taxonomy" id="2763670"/>
    <lineage>
        <taxon>Bacteria</taxon>
        <taxon>Bacillati</taxon>
        <taxon>Bacillota</taxon>
        <taxon>Clostridia</taxon>
        <taxon>Lachnospirales</taxon>
        <taxon>Lachnospiraceae</taxon>
        <taxon>Wujia</taxon>
    </lineage>
</organism>
<dbReference type="InterPro" id="IPR023883">
    <property type="entry name" value="CHP03980_redox-disulphide"/>
</dbReference>